<dbReference type="EMBL" id="LGCL01000023">
    <property type="protein sequence ID" value="KPL77370.1"/>
    <property type="molecule type" value="Genomic_DNA"/>
</dbReference>
<dbReference type="Proteomes" id="UP000050417">
    <property type="component" value="Unassembled WGS sequence"/>
</dbReference>
<dbReference type="InterPro" id="IPR036291">
    <property type="entry name" value="NAD(P)-bd_dom_sf"/>
</dbReference>
<evidence type="ECO:0000256" key="1">
    <source>
        <dbReference type="ARBA" id="ARBA00023002"/>
    </source>
</evidence>
<organism evidence="4 5">
    <name type="scientific">Ornatilinea apprima</name>
    <dbReference type="NCBI Taxonomy" id="1134406"/>
    <lineage>
        <taxon>Bacteria</taxon>
        <taxon>Bacillati</taxon>
        <taxon>Chloroflexota</taxon>
        <taxon>Anaerolineae</taxon>
        <taxon>Anaerolineales</taxon>
        <taxon>Anaerolineaceae</taxon>
        <taxon>Ornatilinea</taxon>
    </lineage>
</organism>
<accession>A0A0N8GN82</accession>
<comment type="caution">
    <text evidence="4">The sequence shown here is derived from an EMBL/GenBank/DDBJ whole genome shotgun (WGS) entry which is preliminary data.</text>
</comment>
<evidence type="ECO:0000313" key="5">
    <source>
        <dbReference type="Proteomes" id="UP000050417"/>
    </source>
</evidence>
<dbReference type="STRING" id="1134406.ADN00_09565"/>
<dbReference type="InterPro" id="IPR055170">
    <property type="entry name" value="GFO_IDH_MocA-like_dom"/>
</dbReference>
<dbReference type="Gene3D" id="3.40.50.720">
    <property type="entry name" value="NAD(P)-binding Rossmann-like Domain"/>
    <property type="match status" value="1"/>
</dbReference>
<evidence type="ECO:0000313" key="4">
    <source>
        <dbReference type="EMBL" id="KPL77370.1"/>
    </source>
</evidence>
<evidence type="ECO:0000259" key="2">
    <source>
        <dbReference type="Pfam" id="PF01408"/>
    </source>
</evidence>
<keyword evidence="1" id="KW-0560">Oxidoreductase</keyword>
<dbReference type="Pfam" id="PF22725">
    <property type="entry name" value="GFO_IDH_MocA_C3"/>
    <property type="match status" value="1"/>
</dbReference>
<keyword evidence="5" id="KW-1185">Reference proteome</keyword>
<dbReference type="InterPro" id="IPR050463">
    <property type="entry name" value="Gfo/Idh/MocA_oxidrdct_glycsds"/>
</dbReference>
<dbReference type="SUPFAM" id="SSF51735">
    <property type="entry name" value="NAD(P)-binding Rossmann-fold domains"/>
    <property type="match status" value="1"/>
</dbReference>
<dbReference type="OrthoDB" id="9815825at2"/>
<dbReference type="PANTHER" id="PTHR43818:SF11">
    <property type="entry name" value="BCDNA.GH03377"/>
    <property type="match status" value="1"/>
</dbReference>
<dbReference type="GO" id="GO:0016491">
    <property type="term" value="F:oxidoreductase activity"/>
    <property type="evidence" value="ECO:0007669"/>
    <property type="project" value="UniProtKB-KW"/>
</dbReference>
<dbReference type="Gene3D" id="3.30.360.10">
    <property type="entry name" value="Dihydrodipicolinate Reductase, domain 2"/>
    <property type="match status" value="1"/>
</dbReference>
<dbReference type="PATRIC" id="fig|1134406.4.peg.4152"/>
<evidence type="ECO:0000259" key="3">
    <source>
        <dbReference type="Pfam" id="PF22725"/>
    </source>
</evidence>
<dbReference type="AlphaFoldDB" id="A0A0N8GN82"/>
<sequence>MKIGIIGVGQIGKIHLQTYQSISGVEVVGIAGRDPKKTEKVAKDYNIPFWTINLHELLAIKDIDAVSICLHNNLHQPATLEALKAGKHVFCEKPMAGTYHDALMMYETAKRTEKKLSIQLSSLFTNETKAAKKIIEKGLLGHTYFACSAGFRRRGRPFVDGYGSPSFVQLSQAGGGALYDVGVYHIANILYLLNNPIPLRISGKTYQEVPIDPNHYRESGFDVEEFAVGLVHLEGGMALNIVEAWAANLDQFGGSYMLGSKGGLRLKPFGFFHSIQEMDINSVIDLESFGYRLHNVCNSGIAYDGPQQHWIEALRGNIPLLPTAEIALTTMLISEGIYLSNKLGREVTAEDVIKLSKSTANPI</sequence>
<dbReference type="Pfam" id="PF01408">
    <property type="entry name" value="GFO_IDH_MocA"/>
    <property type="match status" value="1"/>
</dbReference>
<name>A0A0N8GN82_9CHLR</name>
<dbReference type="PANTHER" id="PTHR43818">
    <property type="entry name" value="BCDNA.GH03377"/>
    <property type="match status" value="1"/>
</dbReference>
<dbReference type="GO" id="GO:0000166">
    <property type="term" value="F:nucleotide binding"/>
    <property type="evidence" value="ECO:0007669"/>
    <property type="project" value="InterPro"/>
</dbReference>
<dbReference type="SUPFAM" id="SSF55347">
    <property type="entry name" value="Glyceraldehyde-3-phosphate dehydrogenase-like, C-terminal domain"/>
    <property type="match status" value="1"/>
</dbReference>
<reference evidence="4 5" key="1">
    <citation type="submission" date="2015-07" db="EMBL/GenBank/DDBJ databases">
        <title>Genome sequence of Ornatilinea apprima DSM 23815.</title>
        <authorList>
            <person name="Hemp J."/>
            <person name="Ward L.M."/>
            <person name="Pace L.A."/>
            <person name="Fischer W.W."/>
        </authorList>
    </citation>
    <scope>NUCLEOTIDE SEQUENCE [LARGE SCALE GENOMIC DNA]</scope>
    <source>
        <strain evidence="4 5">P3M-1</strain>
    </source>
</reference>
<protein>
    <submittedName>
        <fullName evidence="4">Oxidoreductase</fullName>
    </submittedName>
</protein>
<feature type="domain" description="Gfo/Idh/MocA-like oxidoreductase N-terminal" evidence="2">
    <location>
        <begin position="1"/>
        <end position="118"/>
    </location>
</feature>
<proteinExistence type="predicted"/>
<gene>
    <name evidence="4" type="ORF">ADN00_09565</name>
</gene>
<dbReference type="InterPro" id="IPR000683">
    <property type="entry name" value="Gfo/Idh/MocA-like_OxRdtase_N"/>
</dbReference>
<feature type="domain" description="GFO/IDH/MocA-like oxidoreductase" evidence="3">
    <location>
        <begin position="129"/>
        <end position="264"/>
    </location>
</feature>